<keyword evidence="2" id="KW-1185">Reference proteome</keyword>
<evidence type="ECO:0000313" key="1">
    <source>
        <dbReference type="EMBL" id="NDV90624.1"/>
    </source>
</evidence>
<reference evidence="1 2" key="1">
    <citation type="submission" date="2020-01" db="EMBL/GenBank/DDBJ databases">
        <authorList>
            <person name="Chen J."/>
            <person name="Zhu S."/>
            <person name="Yang J."/>
        </authorList>
    </citation>
    <scope>NUCLEOTIDE SEQUENCE [LARGE SCALE GENOMIC DNA]</scope>
    <source>
        <strain evidence="1 2">345S023</strain>
    </source>
</reference>
<comment type="caution">
    <text evidence="1">The sequence shown here is derived from an EMBL/GenBank/DDBJ whole genome shotgun (WGS) entry which is preliminary data.</text>
</comment>
<protein>
    <submittedName>
        <fullName evidence="1">Uncharacterized protein</fullName>
    </submittedName>
</protein>
<dbReference type="SUPFAM" id="SSF49464">
    <property type="entry name" value="Carboxypeptidase regulatory domain-like"/>
    <property type="match status" value="1"/>
</dbReference>
<gene>
    <name evidence="1" type="ORF">GTH32_05360</name>
</gene>
<evidence type="ECO:0000313" key="2">
    <source>
        <dbReference type="Proteomes" id="UP000470213"/>
    </source>
</evidence>
<dbReference type="Proteomes" id="UP000470213">
    <property type="component" value="Unassembled WGS sequence"/>
</dbReference>
<dbReference type="RefSeq" id="WP_163084212.1">
    <property type="nucleotide sequence ID" value="NZ_JAAAWN010000005.1"/>
</dbReference>
<dbReference type="EMBL" id="JAAAWN010000005">
    <property type="protein sequence ID" value="NDV90624.1"/>
    <property type="molecule type" value="Genomic_DNA"/>
</dbReference>
<dbReference type="AlphaFoldDB" id="A0A7X5LJR7"/>
<organism evidence="1 2">
    <name type="scientific">Alteromonas profundi</name>
    <dbReference type="NCBI Taxonomy" id="2696062"/>
    <lineage>
        <taxon>Bacteria</taxon>
        <taxon>Pseudomonadati</taxon>
        <taxon>Pseudomonadota</taxon>
        <taxon>Gammaproteobacteria</taxon>
        <taxon>Alteromonadales</taxon>
        <taxon>Alteromonadaceae</taxon>
        <taxon>Alteromonas/Salinimonas group</taxon>
        <taxon>Alteromonas</taxon>
    </lineage>
</organism>
<sequence length="241" mass="27302">MRHFHAIMFVFTASIAVVACVPSITKMYNGPEVTGTVVRLFDFSPVEGALIAYYSNKAHAPISSTYSDANGQFTLTPVARRQVEIRMPAHAYRRTTIYTEHSDYANSVDIVISVHMNTEYEYYAVGNIIVDDSPEIMAPPLRKNAIDIQRLQQASPPYQFISHCEDALVEGAINKLNITRKLGHRLTQPNNPLHSRIKMQFEKLTQQTIDVWQYLANTCDAGEEHEMAGLKYQVLRELEPL</sequence>
<dbReference type="PROSITE" id="PS51257">
    <property type="entry name" value="PROKAR_LIPOPROTEIN"/>
    <property type="match status" value="1"/>
</dbReference>
<name>A0A7X5LJR7_9ALTE</name>
<accession>A0A7X5LJR7</accession>
<dbReference type="InterPro" id="IPR008969">
    <property type="entry name" value="CarboxyPept-like_regulatory"/>
</dbReference>
<proteinExistence type="predicted"/>